<evidence type="ECO:0000313" key="2">
    <source>
        <dbReference type="EMBL" id="VUC36423.1"/>
    </source>
</evidence>
<keyword evidence="1" id="KW-1133">Transmembrane helix</keyword>
<accession>A0ABY6V1X7</accession>
<keyword evidence="1" id="KW-0472">Membrane</keyword>
<reference evidence="2 3" key="1">
    <citation type="submission" date="2019-06" db="EMBL/GenBank/DDBJ databases">
        <authorList>
            <person name="Broberg M."/>
        </authorList>
    </citation>
    <scope>NUCLEOTIDE SEQUENCE [LARGE SCALE GENOMIC DNA]</scope>
</reference>
<sequence>MMRLQRWQSIVLQASTLAVLGYIISHEIDRSHSKDESFWDDPVLKNYTTTLERLSKSRNSTSTPSFFYNETLANGTINDLPKLNPKKGQAAPNFYMVTLPQNIIAQVIIIFLSYYWNLALEGLLPARPAVVVTRNEKEDIIEDESREEEIVRRWVLKGRVQRSSISWLNTFLKWVIDMTLGATWISILHVVIFGLCFKSSKVKGMSDFFWSLCLEEF</sequence>
<feature type="transmembrane region" description="Helical" evidence="1">
    <location>
        <begin position="174"/>
        <end position="197"/>
    </location>
</feature>
<dbReference type="Proteomes" id="UP000766486">
    <property type="component" value="Unassembled WGS sequence"/>
</dbReference>
<comment type="caution">
    <text evidence="2">The sequence shown here is derived from an EMBL/GenBank/DDBJ whole genome shotgun (WGS) entry which is preliminary data.</text>
</comment>
<feature type="transmembrane region" description="Helical" evidence="1">
    <location>
        <begin position="94"/>
        <end position="116"/>
    </location>
</feature>
<proteinExistence type="predicted"/>
<gene>
    <name evidence="2" type="ORF">CLO192961_LOCUS441338</name>
</gene>
<organism evidence="2 3">
    <name type="scientific">Bionectria ochroleuca</name>
    <name type="common">Gliocladium roseum</name>
    <dbReference type="NCBI Taxonomy" id="29856"/>
    <lineage>
        <taxon>Eukaryota</taxon>
        <taxon>Fungi</taxon>
        <taxon>Dikarya</taxon>
        <taxon>Ascomycota</taxon>
        <taxon>Pezizomycotina</taxon>
        <taxon>Sordariomycetes</taxon>
        <taxon>Hypocreomycetidae</taxon>
        <taxon>Hypocreales</taxon>
        <taxon>Bionectriaceae</taxon>
        <taxon>Clonostachys</taxon>
    </lineage>
</organism>
<keyword evidence="1" id="KW-0812">Transmembrane</keyword>
<keyword evidence="3" id="KW-1185">Reference proteome</keyword>
<name>A0ABY6V1X7_BIOOC</name>
<evidence type="ECO:0000256" key="1">
    <source>
        <dbReference type="SAM" id="Phobius"/>
    </source>
</evidence>
<protein>
    <submittedName>
        <fullName evidence="2">Uncharacterized protein</fullName>
    </submittedName>
</protein>
<dbReference type="EMBL" id="CABFNS010000928">
    <property type="protein sequence ID" value="VUC36423.1"/>
    <property type="molecule type" value="Genomic_DNA"/>
</dbReference>
<evidence type="ECO:0000313" key="3">
    <source>
        <dbReference type="Proteomes" id="UP000766486"/>
    </source>
</evidence>